<keyword evidence="1" id="KW-0805">Transcription regulation</keyword>
<dbReference type="SMART" id="SM00421">
    <property type="entry name" value="HTH_LUXR"/>
    <property type="match status" value="1"/>
</dbReference>
<sequence length="216" mass="23369">MQQTDKYVPATRRVSVAIHAPDPISRAGVVSQLRAHAEITLVGHSRQDHGHVALFLASTVDRTTLQSLSALIDARARVVLVVDRMREADVLGVVGCGVTSIVWRRAATSTRLLRAIRAAHQGETNVPSDLVGTLVACLGRRKGQASGSAELTPIGMTPREIDVLRLVSEGLDTGEIAAKLAYSERAVKYILQHLTSRLQLRNRSHAVAYALRAGYI</sequence>
<organism evidence="5 6">
    <name type="scientific">Streptomyces flavofungini</name>
    <dbReference type="NCBI Taxonomy" id="68200"/>
    <lineage>
        <taxon>Bacteria</taxon>
        <taxon>Bacillati</taxon>
        <taxon>Actinomycetota</taxon>
        <taxon>Actinomycetes</taxon>
        <taxon>Kitasatosporales</taxon>
        <taxon>Streptomycetaceae</taxon>
        <taxon>Streptomyces</taxon>
    </lineage>
</organism>
<dbReference type="Proteomes" id="UP000634780">
    <property type="component" value="Unassembled WGS sequence"/>
</dbReference>
<evidence type="ECO:0000256" key="1">
    <source>
        <dbReference type="ARBA" id="ARBA00023015"/>
    </source>
</evidence>
<feature type="domain" description="HTH luxR-type" evidence="4">
    <location>
        <begin position="150"/>
        <end position="214"/>
    </location>
</feature>
<keyword evidence="3" id="KW-0804">Transcription</keyword>
<reference evidence="5 6" key="1">
    <citation type="submission" date="2020-12" db="EMBL/GenBank/DDBJ databases">
        <title>Streptomyces typhae sp. nov., a novel endophytic actinomycete isolated from the root of cattail pollen (Typha angustifolia L.).</title>
        <authorList>
            <person name="Peng C."/>
            <person name="Liu C."/>
        </authorList>
    </citation>
    <scope>NUCLEOTIDE SEQUENCE [LARGE SCALE GENOMIC DNA]</scope>
    <source>
        <strain evidence="5 6">JCM 4753</strain>
    </source>
</reference>
<dbReference type="PRINTS" id="PR00038">
    <property type="entry name" value="HTHLUXR"/>
</dbReference>
<dbReference type="SUPFAM" id="SSF46894">
    <property type="entry name" value="C-terminal effector domain of the bipartite response regulators"/>
    <property type="match status" value="1"/>
</dbReference>
<dbReference type="InterPro" id="IPR016032">
    <property type="entry name" value="Sig_transdc_resp-reg_C-effctor"/>
</dbReference>
<dbReference type="CDD" id="cd06170">
    <property type="entry name" value="LuxR_C_like"/>
    <property type="match status" value="1"/>
</dbReference>
<keyword evidence="6" id="KW-1185">Reference proteome</keyword>
<dbReference type="InterPro" id="IPR039420">
    <property type="entry name" value="WalR-like"/>
</dbReference>
<dbReference type="PANTHER" id="PTHR43214">
    <property type="entry name" value="TWO-COMPONENT RESPONSE REGULATOR"/>
    <property type="match status" value="1"/>
</dbReference>
<comment type="caution">
    <text evidence="5">The sequence shown here is derived from an EMBL/GenBank/DDBJ whole genome shotgun (WGS) entry which is preliminary data.</text>
</comment>
<gene>
    <name evidence="5" type="ORF">JGB26_20250</name>
</gene>
<evidence type="ECO:0000313" key="5">
    <source>
        <dbReference type="EMBL" id="MBJ3809423.1"/>
    </source>
</evidence>
<proteinExistence type="predicted"/>
<keyword evidence="2" id="KW-0238">DNA-binding</keyword>
<evidence type="ECO:0000256" key="2">
    <source>
        <dbReference type="ARBA" id="ARBA00023125"/>
    </source>
</evidence>
<dbReference type="InterPro" id="IPR000792">
    <property type="entry name" value="Tscrpt_reg_LuxR_C"/>
</dbReference>
<dbReference type="Gene3D" id="3.40.50.2300">
    <property type="match status" value="1"/>
</dbReference>
<evidence type="ECO:0000313" key="6">
    <source>
        <dbReference type="Proteomes" id="UP000634780"/>
    </source>
</evidence>
<dbReference type="PANTHER" id="PTHR43214:SF24">
    <property type="entry name" value="TRANSCRIPTIONAL REGULATORY PROTEIN NARL-RELATED"/>
    <property type="match status" value="1"/>
</dbReference>
<evidence type="ECO:0000259" key="4">
    <source>
        <dbReference type="PROSITE" id="PS50043"/>
    </source>
</evidence>
<dbReference type="PROSITE" id="PS50043">
    <property type="entry name" value="HTH_LUXR_2"/>
    <property type="match status" value="1"/>
</dbReference>
<protein>
    <submittedName>
        <fullName evidence="5">Response regulator transcription factor</fullName>
    </submittedName>
</protein>
<dbReference type="EMBL" id="JAEKOZ010000011">
    <property type="protein sequence ID" value="MBJ3809423.1"/>
    <property type="molecule type" value="Genomic_DNA"/>
</dbReference>
<evidence type="ECO:0000256" key="3">
    <source>
        <dbReference type="ARBA" id="ARBA00023163"/>
    </source>
</evidence>
<dbReference type="Pfam" id="PF00196">
    <property type="entry name" value="GerE"/>
    <property type="match status" value="1"/>
</dbReference>
<accession>A0ABS0X896</accession>
<name>A0ABS0X896_9ACTN</name>